<name>A0ABD5RBG9_9EURY</name>
<comment type="caution">
    <text evidence="1">The sequence shown here is derived from an EMBL/GenBank/DDBJ whole genome shotgun (WGS) entry which is preliminary data.</text>
</comment>
<dbReference type="RefSeq" id="WP_227229544.1">
    <property type="nucleotide sequence ID" value="NZ_JAJCVJ010000002.1"/>
</dbReference>
<accession>A0ABD5RBG9</accession>
<dbReference type="Proteomes" id="UP001596201">
    <property type="component" value="Unassembled WGS sequence"/>
</dbReference>
<organism evidence="1 2">
    <name type="scientific">Salinirubrum litoreum</name>
    <dbReference type="NCBI Taxonomy" id="1126234"/>
    <lineage>
        <taxon>Archaea</taxon>
        <taxon>Methanobacteriati</taxon>
        <taxon>Methanobacteriota</taxon>
        <taxon>Stenosarchaea group</taxon>
        <taxon>Halobacteria</taxon>
        <taxon>Halobacteriales</taxon>
        <taxon>Haloferacaceae</taxon>
        <taxon>Salinirubrum</taxon>
    </lineage>
</organism>
<reference evidence="1 2" key="1">
    <citation type="journal article" date="2019" name="Int. J. Syst. Evol. Microbiol.">
        <title>The Global Catalogue of Microorganisms (GCM) 10K type strain sequencing project: providing services to taxonomists for standard genome sequencing and annotation.</title>
        <authorList>
            <consortium name="The Broad Institute Genomics Platform"/>
            <consortium name="The Broad Institute Genome Sequencing Center for Infectious Disease"/>
            <person name="Wu L."/>
            <person name="Ma J."/>
        </authorList>
    </citation>
    <scope>NUCLEOTIDE SEQUENCE [LARGE SCALE GENOMIC DNA]</scope>
    <source>
        <strain evidence="1 2">CGMCC 1.12237</strain>
    </source>
</reference>
<dbReference type="AlphaFoldDB" id="A0ABD5RBG9"/>
<evidence type="ECO:0000313" key="2">
    <source>
        <dbReference type="Proteomes" id="UP001596201"/>
    </source>
</evidence>
<dbReference type="EMBL" id="JBHSKX010000002">
    <property type="protein sequence ID" value="MFC5367282.1"/>
    <property type="molecule type" value="Genomic_DNA"/>
</dbReference>
<dbReference type="NCBIfam" id="TIGR01409">
    <property type="entry name" value="TAT_signal_seq"/>
    <property type="match status" value="1"/>
</dbReference>
<evidence type="ECO:0000313" key="1">
    <source>
        <dbReference type="EMBL" id="MFC5367282.1"/>
    </source>
</evidence>
<keyword evidence="2" id="KW-1185">Reference proteome</keyword>
<protein>
    <submittedName>
        <fullName evidence="1">Twin-arginine translocation signal domain-containing protein</fullName>
    </submittedName>
</protein>
<sequence length="267" mass="28180">MPLHTPDRPTRRQFLAASAATGLTATAGCLGDGVADPDASSSVSMGVTVPPDREPSAVKWYLSPAELAVFVERQREWFGEAAPWDVDEPVRNDGEFVGAWALTPTVGGDDDPLGLLTILCLTRRIERGDDDRLRHLCWAGGRRLRSTRPVVGDLGPELALADLAVGLTTRDGPLDLLAVAPADVGEATDDGTLFVATQSRPGLEQPTPPGEVAVERDDGGRYLLRWRGNRTAPTALTAICETSVPGGNARLDFAVDAGLGLAGRGPL</sequence>
<dbReference type="InterPro" id="IPR006311">
    <property type="entry name" value="TAT_signal"/>
</dbReference>
<gene>
    <name evidence="1" type="ORF">ACFPJ5_10040</name>
</gene>
<dbReference type="InterPro" id="IPR019546">
    <property type="entry name" value="TAT_signal_bac_arc"/>
</dbReference>
<dbReference type="PROSITE" id="PS51318">
    <property type="entry name" value="TAT"/>
    <property type="match status" value="1"/>
</dbReference>
<proteinExistence type="predicted"/>